<feature type="domain" description="RRM" evidence="4">
    <location>
        <begin position="20"/>
        <end position="82"/>
    </location>
</feature>
<feature type="compositionally biased region" description="Basic residues" evidence="3">
    <location>
        <begin position="122"/>
        <end position="136"/>
    </location>
</feature>
<dbReference type="SMART" id="SM00360">
    <property type="entry name" value="RRM"/>
    <property type="match status" value="2"/>
</dbReference>
<dbReference type="Proteomes" id="UP000243876">
    <property type="component" value="Unassembled WGS sequence"/>
</dbReference>
<dbReference type="PANTHER" id="PTHR48025">
    <property type="entry name" value="OS02G0815200 PROTEIN"/>
    <property type="match status" value="1"/>
</dbReference>
<evidence type="ECO:0000256" key="1">
    <source>
        <dbReference type="ARBA" id="ARBA00022884"/>
    </source>
</evidence>
<dbReference type="Gene3D" id="3.30.70.330">
    <property type="match status" value="2"/>
</dbReference>
<evidence type="ECO:0000313" key="5">
    <source>
        <dbReference type="EMBL" id="CEQ39444.1"/>
    </source>
</evidence>
<dbReference type="EMBL" id="CENE01000003">
    <property type="protein sequence ID" value="CEQ39444.1"/>
    <property type="molecule type" value="Genomic_DNA"/>
</dbReference>
<reference evidence="6" key="1">
    <citation type="submission" date="2015-02" db="EMBL/GenBank/DDBJ databases">
        <authorList>
            <person name="Gon?alves P."/>
        </authorList>
    </citation>
    <scope>NUCLEOTIDE SEQUENCE [LARGE SCALE GENOMIC DNA]</scope>
</reference>
<keyword evidence="1 2" id="KW-0694">RNA-binding</keyword>
<dbReference type="InterPro" id="IPR000504">
    <property type="entry name" value="RRM_dom"/>
</dbReference>
<dbReference type="InterPro" id="IPR012677">
    <property type="entry name" value="Nucleotide-bd_a/b_plait_sf"/>
</dbReference>
<dbReference type="InterPro" id="IPR035979">
    <property type="entry name" value="RBD_domain_sf"/>
</dbReference>
<dbReference type="AlphaFoldDB" id="A0A0D6EHK6"/>
<organism evidence="5 6">
    <name type="scientific">Sporidiobolus salmonicolor</name>
    <name type="common">Yeast-like fungus</name>
    <name type="synonym">Sporobolomyces salmonicolor</name>
    <dbReference type="NCBI Taxonomy" id="5005"/>
    <lineage>
        <taxon>Eukaryota</taxon>
        <taxon>Fungi</taxon>
        <taxon>Dikarya</taxon>
        <taxon>Basidiomycota</taxon>
        <taxon>Pucciniomycotina</taxon>
        <taxon>Microbotryomycetes</taxon>
        <taxon>Sporidiobolales</taxon>
        <taxon>Sporidiobolaceae</taxon>
        <taxon>Sporobolomyces</taxon>
    </lineage>
</organism>
<dbReference type="PROSITE" id="PS50102">
    <property type="entry name" value="RRM"/>
    <property type="match status" value="2"/>
</dbReference>
<proteinExistence type="predicted"/>
<evidence type="ECO:0000313" key="6">
    <source>
        <dbReference type="Proteomes" id="UP000243876"/>
    </source>
</evidence>
<sequence length="339" mass="35466">MSAEHPIEQAIQATPQELGHKVFVGNLAFSTKNSDLQDIFGKVGAVYGFVTYSSEDDAVKAVSQLDKSEIAGRQINVEVAKPMPANGGAAARAPRRAAKAAAENAVTAETATEGVEGEAAAQKKKARKPRKPRGPRAPRADAETEEAGDAPQGSNAVSDAADQLANVTLEDGSTPRTRKPRRKTKRTKAPGSTEEDAAAPSANGETAAAAKPRAPRRRGPPAGEPSKTLIFVGNLPFSVTNETLAAAFEGCKVKSATVVTRKFGQAAGRSKGFAFVDFETEEDQKKALEQYQGKEVEGRALSLKVAIEAQDQQEEAGAAEDAAKDAQADNEAEASIVAS</sequence>
<dbReference type="Pfam" id="PF00076">
    <property type="entry name" value="RRM_1"/>
    <property type="match status" value="2"/>
</dbReference>
<dbReference type="CDD" id="cd00590">
    <property type="entry name" value="RRM_SF"/>
    <property type="match status" value="1"/>
</dbReference>
<dbReference type="PANTHER" id="PTHR48025:SF1">
    <property type="entry name" value="RRM DOMAIN-CONTAINING PROTEIN"/>
    <property type="match status" value="1"/>
</dbReference>
<accession>A0A0D6EHK6</accession>
<dbReference type="SUPFAM" id="SSF54928">
    <property type="entry name" value="RNA-binding domain, RBD"/>
    <property type="match status" value="2"/>
</dbReference>
<feature type="compositionally biased region" description="Low complexity" evidence="3">
    <location>
        <begin position="99"/>
        <end position="120"/>
    </location>
</feature>
<evidence type="ECO:0000256" key="3">
    <source>
        <dbReference type="SAM" id="MobiDB-lite"/>
    </source>
</evidence>
<dbReference type="GO" id="GO:0003729">
    <property type="term" value="F:mRNA binding"/>
    <property type="evidence" value="ECO:0007669"/>
    <property type="project" value="TreeGrafter"/>
</dbReference>
<feature type="region of interest" description="Disordered" evidence="3">
    <location>
        <begin position="84"/>
        <end position="227"/>
    </location>
</feature>
<keyword evidence="6" id="KW-1185">Reference proteome</keyword>
<protein>
    <submittedName>
        <fullName evidence="5">SPOSA6832_00986-mRNA-1:cds</fullName>
    </submittedName>
</protein>
<dbReference type="InterPro" id="IPR050502">
    <property type="entry name" value="Euk_RNA-bind_prot"/>
</dbReference>
<feature type="compositionally biased region" description="Basic residues" evidence="3">
    <location>
        <begin position="176"/>
        <end position="188"/>
    </location>
</feature>
<feature type="domain" description="RRM" evidence="4">
    <location>
        <begin position="228"/>
        <end position="308"/>
    </location>
</feature>
<dbReference type="OrthoDB" id="439808at2759"/>
<gene>
    <name evidence="5" type="primary">SPOSA6832_00986</name>
</gene>
<evidence type="ECO:0000256" key="2">
    <source>
        <dbReference type="PROSITE-ProRule" id="PRU00176"/>
    </source>
</evidence>
<feature type="region of interest" description="Disordered" evidence="3">
    <location>
        <begin position="311"/>
        <end position="339"/>
    </location>
</feature>
<name>A0A0D6EHK6_SPOSA</name>
<evidence type="ECO:0000259" key="4">
    <source>
        <dbReference type="PROSITE" id="PS50102"/>
    </source>
</evidence>